<feature type="non-terminal residue" evidence="1">
    <location>
        <position position="264"/>
    </location>
</feature>
<proteinExistence type="predicted"/>
<accession>X0WA47</accession>
<evidence type="ECO:0000313" key="1">
    <source>
        <dbReference type="EMBL" id="GAG09526.1"/>
    </source>
</evidence>
<organism evidence="1">
    <name type="scientific">marine sediment metagenome</name>
    <dbReference type="NCBI Taxonomy" id="412755"/>
    <lineage>
        <taxon>unclassified sequences</taxon>
        <taxon>metagenomes</taxon>
        <taxon>ecological metagenomes</taxon>
    </lineage>
</organism>
<protein>
    <recommendedName>
        <fullName evidence="2">Transposase InsH N-terminal domain-containing protein</fullName>
    </recommendedName>
</protein>
<name>X0WA47_9ZZZZ</name>
<reference evidence="1" key="1">
    <citation type="journal article" date="2014" name="Front. Microbiol.">
        <title>High frequency of phylogenetically diverse reductive dehalogenase-homologous genes in deep subseafloor sedimentary metagenomes.</title>
        <authorList>
            <person name="Kawai M."/>
            <person name="Futagami T."/>
            <person name="Toyoda A."/>
            <person name="Takaki Y."/>
            <person name="Nishi S."/>
            <person name="Hori S."/>
            <person name="Arai W."/>
            <person name="Tsubouchi T."/>
            <person name="Morono Y."/>
            <person name="Uchiyama I."/>
            <person name="Ito T."/>
            <person name="Fujiyama A."/>
            <person name="Inagaki F."/>
            <person name="Takami H."/>
        </authorList>
    </citation>
    <scope>NUCLEOTIDE SEQUENCE</scope>
    <source>
        <strain evidence="1">Expedition CK06-06</strain>
    </source>
</reference>
<dbReference type="EMBL" id="BARS01021954">
    <property type="protein sequence ID" value="GAG09526.1"/>
    <property type="molecule type" value="Genomic_DNA"/>
</dbReference>
<dbReference type="AlphaFoldDB" id="X0WA47"/>
<comment type="caution">
    <text evidence="1">The sequence shown here is derived from an EMBL/GenBank/DDBJ whole genome shotgun (WGS) entry which is preliminary data.</text>
</comment>
<gene>
    <name evidence="1" type="ORF">S01H1_35161</name>
</gene>
<evidence type="ECO:0008006" key="2">
    <source>
        <dbReference type="Google" id="ProtNLM"/>
    </source>
</evidence>
<sequence length="264" mass="30703">MRLKAEAILEFGVDDDHQQNRIVREYRDEYKAIGEILDNRPEILELVHLDLEQLSQATSRRGRKAVFTSENLFRGIVVMQREGLDYREASVRIAESETLQNFCRLHKKRTMDFTLLNRAFSSLRPETWEMINHLLALGALADEVISINHVRTDTTVTECNIHWPTDSSLLWDTYRVIAREMSYGRELDPLSAPGRFHVKKIKNMNFFIARYSNSTSKKRLRQVRQTMRKLIVRVEEVLEKAEHFVARAKRSTIAELMGVGATLA</sequence>